<dbReference type="Proteomes" id="UP000091956">
    <property type="component" value="Unassembled WGS sequence"/>
</dbReference>
<dbReference type="OrthoDB" id="3439230at2759"/>
<sequence>MGSSTQTGAAPASRGSKNRKRPREVKDEINNEIKDEDEDSSALPTHCHRRRRHRNSRSRTPSPSPSLGGNENTPEEEDISPDDLPANLDRHACLRCVKFLASEPAFECEFPARSIKCTRCTRLNSKCEPIPAFADAEARRILSLQTKYEHSPPCEVGNLRDRVVAAAEAFSVSVRMEAQRRPKTLMEINLAILRSQEEIVVLLRGIKAELTAQGREEKRKGKGKGRD</sequence>
<gene>
    <name evidence="2" type="ORF">VE01_02887</name>
</gene>
<reference evidence="3" key="2">
    <citation type="journal article" date="2018" name="Nat. Commun.">
        <title>Extreme sensitivity to ultraviolet light in the fungal pathogen causing white-nose syndrome of bats.</title>
        <authorList>
            <person name="Palmer J.M."/>
            <person name="Drees K.P."/>
            <person name="Foster J.T."/>
            <person name="Lindner D.L."/>
        </authorList>
    </citation>
    <scope>NUCLEOTIDE SEQUENCE [LARGE SCALE GENOMIC DNA]</scope>
    <source>
        <strain evidence="3">UAMH 10579</strain>
    </source>
</reference>
<reference evidence="2 3" key="1">
    <citation type="submission" date="2016-03" db="EMBL/GenBank/DDBJ databases">
        <title>Comparative genomics of Pseudogymnoascus destructans, the fungus causing white-nose syndrome of bats.</title>
        <authorList>
            <person name="Palmer J.M."/>
            <person name="Drees K.P."/>
            <person name="Foster J.T."/>
            <person name="Lindner D.L."/>
        </authorList>
    </citation>
    <scope>NUCLEOTIDE SEQUENCE [LARGE SCALE GENOMIC DNA]</scope>
    <source>
        <strain evidence="2 3">UAMH 10579</strain>
    </source>
</reference>
<dbReference type="RefSeq" id="XP_018133199.1">
    <property type="nucleotide sequence ID" value="XM_018272391.1"/>
</dbReference>
<feature type="compositionally biased region" description="Basic residues" evidence="1">
    <location>
        <begin position="46"/>
        <end position="57"/>
    </location>
</feature>
<dbReference type="AlphaFoldDB" id="A0A1B8GUG1"/>
<feature type="region of interest" description="Disordered" evidence="1">
    <location>
        <begin position="1"/>
        <end position="83"/>
    </location>
</feature>
<organism evidence="2 3">
    <name type="scientific">Pseudogymnoascus verrucosus</name>
    <dbReference type="NCBI Taxonomy" id="342668"/>
    <lineage>
        <taxon>Eukaryota</taxon>
        <taxon>Fungi</taxon>
        <taxon>Dikarya</taxon>
        <taxon>Ascomycota</taxon>
        <taxon>Pezizomycotina</taxon>
        <taxon>Leotiomycetes</taxon>
        <taxon>Thelebolales</taxon>
        <taxon>Thelebolaceae</taxon>
        <taxon>Pseudogymnoascus</taxon>
    </lineage>
</organism>
<keyword evidence="3" id="KW-1185">Reference proteome</keyword>
<dbReference type="EMBL" id="KV460212">
    <property type="protein sequence ID" value="OBT99466.1"/>
    <property type="molecule type" value="Genomic_DNA"/>
</dbReference>
<protein>
    <submittedName>
        <fullName evidence="2">Uncharacterized protein</fullName>
    </submittedName>
</protein>
<accession>A0A1B8GUG1</accession>
<proteinExistence type="predicted"/>
<evidence type="ECO:0000313" key="2">
    <source>
        <dbReference type="EMBL" id="OBT99466.1"/>
    </source>
</evidence>
<name>A0A1B8GUG1_9PEZI</name>
<dbReference type="GeneID" id="28836273"/>
<feature type="compositionally biased region" description="Basic and acidic residues" evidence="1">
    <location>
        <begin position="24"/>
        <end position="33"/>
    </location>
</feature>
<evidence type="ECO:0000256" key="1">
    <source>
        <dbReference type="SAM" id="MobiDB-lite"/>
    </source>
</evidence>
<evidence type="ECO:0000313" key="3">
    <source>
        <dbReference type="Proteomes" id="UP000091956"/>
    </source>
</evidence>